<feature type="transmembrane region" description="Helical" evidence="2">
    <location>
        <begin position="21"/>
        <end position="41"/>
    </location>
</feature>
<keyword evidence="2" id="KW-0472">Membrane</keyword>
<keyword evidence="2" id="KW-1133">Transmembrane helix</keyword>
<dbReference type="OMA" id="HIAGCTQ"/>
<dbReference type="Gene3D" id="3.40.50.20">
    <property type="match status" value="1"/>
</dbReference>
<evidence type="ECO:0000313" key="3">
    <source>
        <dbReference type="EMBL" id="EED12942.1"/>
    </source>
</evidence>
<dbReference type="EMBL" id="EQ962659">
    <property type="protein sequence ID" value="EED12942.1"/>
    <property type="molecule type" value="Genomic_DNA"/>
</dbReference>
<reference evidence="4" key="1">
    <citation type="journal article" date="2015" name="Genome Announc.">
        <title>Genome sequence of the AIDS-associated pathogen Penicillium marneffei (ATCC18224) and its near taxonomic relative Talaromyces stipitatus (ATCC10500).</title>
        <authorList>
            <person name="Nierman W.C."/>
            <person name="Fedorova-Abrams N.D."/>
            <person name="Andrianopoulos A."/>
        </authorList>
    </citation>
    <scope>NUCLEOTIDE SEQUENCE [LARGE SCALE GENOMIC DNA]</scope>
    <source>
        <strain evidence="4">ATCC 10500 / CBS 375.48 / QM 6759 / NRRL 1006</strain>
    </source>
</reference>
<sequence>MASPPWYRIPGSHKTGRTAKLTISLLFLPLDTFIFFVAAFLNHFHFFHHQQRHNRQLLLQNPRFYPKTILITGINTPHGLKLARQFHYGGHRVIGTDVGLSYFRSGGSMSNTIFAYYSLSGSKSQYVSNLTDIIHREKVDLWIPYSSDITPVEDAMAKGTIESRTSCKCLHLNVDYATLFGQHDAFLQHAEERGLPVVEKHTVHSRDSVHRILNRSPNKAYLIHKMSKGSLRDAVALPKSTPSHTYAQVSIIAISKDNPWVLKQRARQGNYWADLVLVRGRVKAIKIRSSRPQKDSRIEPGLYEIIRRLMDNFAEKAGPQISGHLSIKVMVDEEFAPNSVCYTVYIGGCRQGSSAVSALLDDPPSNLYTSYLEMLSPEANESVDSSIEPQAYNKSGRPQKESNYSAALNRIHIPISPVVYAAGRLWEQTQQLQHSALSYVPFGHRLQKYTPLEGSGFSVFDPLPWWWHYHVSQPVNCMLSLFDSDVETQ</sequence>
<evidence type="ECO:0000313" key="4">
    <source>
        <dbReference type="Proteomes" id="UP000001745"/>
    </source>
</evidence>
<keyword evidence="4" id="KW-1185">Reference proteome</keyword>
<dbReference type="GeneID" id="8100392"/>
<gene>
    <name evidence="3" type="ORF">TSTA_054540</name>
</gene>
<accession>B8MR47</accession>
<feature type="region of interest" description="Disordered" evidence="1">
    <location>
        <begin position="380"/>
        <end position="399"/>
    </location>
</feature>
<dbReference type="HOGENOM" id="CLU_026180_1_0_1"/>
<dbReference type="AlphaFoldDB" id="B8MR47"/>
<organism evidence="3 4">
    <name type="scientific">Talaromyces stipitatus (strain ATCC 10500 / CBS 375.48 / QM 6759 / NRRL 1006)</name>
    <name type="common">Penicillium stipitatum</name>
    <dbReference type="NCBI Taxonomy" id="441959"/>
    <lineage>
        <taxon>Eukaryota</taxon>
        <taxon>Fungi</taxon>
        <taxon>Dikarya</taxon>
        <taxon>Ascomycota</taxon>
        <taxon>Pezizomycotina</taxon>
        <taxon>Eurotiomycetes</taxon>
        <taxon>Eurotiomycetidae</taxon>
        <taxon>Eurotiales</taxon>
        <taxon>Trichocomaceae</taxon>
        <taxon>Talaromyces</taxon>
        <taxon>Talaromyces sect. Talaromyces</taxon>
    </lineage>
</organism>
<name>B8MR47_TALSN</name>
<protein>
    <recommendedName>
        <fullName evidence="5">ATP-grasp domain-containing protein</fullName>
    </recommendedName>
</protein>
<proteinExistence type="predicted"/>
<dbReference type="eggNOG" id="ENOG502RZZG">
    <property type="taxonomic scope" value="Eukaryota"/>
</dbReference>
<keyword evidence="2" id="KW-0812">Transmembrane</keyword>
<evidence type="ECO:0008006" key="5">
    <source>
        <dbReference type="Google" id="ProtNLM"/>
    </source>
</evidence>
<evidence type="ECO:0000256" key="1">
    <source>
        <dbReference type="SAM" id="MobiDB-lite"/>
    </source>
</evidence>
<dbReference type="Proteomes" id="UP000001745">
    <property type="component" value="Unassembled WGS sequence"/>
</dbReference>
<dbReference type="VEuPathDB" id="FungiDB:TSTA_054540"/>
<dbReference type="OrthoDB" id="186626at2759"/>
<dbReference type="InParanoid" id="B8MR47"/>
<evidence type="ECO:0000256" key="2">
    <source>
        <dbReference type="SAM" id="Phobius"/>
    </source>
</evidence>
<dbReference type="PhylomeDB" id="B8MR47"/>
<dbReference type="RefSeq" id="XP_002487053.1">
    <property type="nucleotide sequence ID" value="XM_002487008.1"/>
</dbReference>